<evidence type="ECO:0000256" key="1">
    <source>
        <dbReference type="SAM" id="Coils"/>
    </source>
</evidence>
<feature type="coiled-coil region" evidence="1">
    <location>
        <begin position="42"/>
        <end position="94"/>
    </location>
</feature>
<proteinExistence type="predicted"/>
<evidence type="ECO:0000313" key="2">
    <source>
        <dbReference type="EMBL" id="EXC34710.1"/>
    </source>
</evidence>
<evidence type="ECO:0000313" key="3">
    <source>
        <dbReference type="Proteomes" id="UP000030645"/>
    </source>
</evidence>
<keyword evidence="3" id="KW-1185">Reference proteome</keyword>
<keyword evidence="1" id="KW-0175">Coiled coil</keyword>
<dbReference type="Proteomes" id="UP000030645">
    <property type="component" value="Unassembled WGS sequence"/>
</dbReference>
<gene>
    <name evidence="2" type="ORF">L484_020482</name>
</gene>
<organism evidence="2 3">
    <name type="scientific">Morus notabilis</name>
    <dbReference type="NCBI Taxonomy" id="981085"/>
    <lineage>
        <taxon>Eukaryota</taxon>
        <taxon>Viridiplantae</taxon>
        <taxon>Streptophyta</taxon>
        <taxon>Embryophyta</taxon>
        <taxon>Tracheophyta</taxon>
        <taxon>Spermatophyta</taxon>
        <taxon>Magnoliopsida</taxon>
        <taxon>eudicotyledons</taxon>
        <taxon>Gunneridae</taxon>
        <taxon>Pentapetalae</taxon>
        <taxon>rosids</taxon>
        <taxon>fabids</taxon>
        <taxon>Rosales</taxon>
        <taxon>Moraceae</taxon>
        <taxon>Moreae</taxon>
        <taxon>Morus</taxon>
    </lineage>
</organism>
<dbReference type="EMBL" id="KE346351">
    <property type="protein sequence ID" value="EXC34710.1"/>
    <property type="molecule type" value="Genomic_DNA"/>
</dbReference>
<protein>
    <submittedName>
        <fullName evidence="2">Uncharacterized protein</fullName>
    </submittedName>
</protein>
<accession>W9SLY1</accession>
<sequence length="154" mass="17678">MSSDANRRPSTSDVRSELQWVDIFEWPIEQLPNEPLKYVNDLLQLLNNAMKVENSLAAQREQLITENADLKKKHADLTAEVEKLKHDINAQVARIVTAQIEADSTYDKFNQTIDFLRNECLTRYSEHVDFRMSLSMPHIRNVAAEGEAHIEGEA</sequence>
<name>W9SLY1_9ROSA</name>
<dbReference type="AlphaFoldDB" id="W9SLY1"/>
<reference evidence="3" key="1">
    <citation type="submission" date="2013-01" db="EMBL/GenBank/DDBJ databases">
        <title>Draft Genome Sequence of a Mulberry Tree, Morus notabilis C.K. Schneid.</title>
        <authorList>
            <person name="He N."/>
            <person name="Zhao S."/>
        </authorList>
    </citation>
    <scope>NUCLEOTIDE SEQUENCE</scope>
</reference>